<sequence>MSFSGVISRLRIDTEPPDSRSFIVSGGVLTLLLFVLSPVLTTAFRTFLPPLPEKEYVAIAICGLVYGGYILYSEDLLAGFVASLLILITVRIAIPAGPSRDIIAGIGPQIWIFYAPLACIVLYYFSRGTVPTVSLAHYLFAGFVGWSLLAAVVGNGPRPDMAYYFTLYVFQIGLIFLISTWLVADGIVELRHATLLIVVAVLAHSIVGLLQFVNGGPLGFPHHGEAARTASEYLTLGPLGSFPIGPHINGFAFGGPIAVLITLAVPVGVAYAFREQGKKRLLWTLAVLMMVFVQRTTAWDAGRGGIVVALVCFAALGLWTFRKEIRNPFSNSSGNLLVTLLGGVLAIVFLLLPGTSSGTAALPNLSERGETGSTETPSPSTPSTDVSPEGTRLAETPSDVGTQPTGTQTTATPSSTEAQPVESGGNPSPTGSFDIPFFDTSNLGIRLQMYVESLGLTVEHPVFGIGGANFPSAAVQTSLDRSYWLHNMFLQVLVGTGIPGFLLYCASLGLSIFSGLRVLVLSRSDTLVVIGVLSGLVGAIAQLNLNPLFNKPTAILPFWALCGMLVGEHYRLTH</sequence>
<keyword evidence="8" id="KW-0436">Ligase</keyword>
<comment type="subcellular location">
    <subcellularLocation>
        <location evidence="1">Membrane</location>
        <topology evidence="1">Multi-pass membrane protein</topology>
    </subcellularLocation>
</comment>
<dbReference type="PANTHER" id="PTHR37422:SF13">
    <property type="entry name" value="LIPOPOLYSACCHARIDE BIOSYNTHESIS PROTEIN PA4999-RELATED"/>
    <property type="match status" value="1"/>
</dbReference>
<accession>A0ABD6AWJ3</accession>
<evidence type="ECO:0000313" key="9">
    <source>
        <dbReference type="Proteomes" id="UP001597187"/>
    </source>
</evidence>
<dbReference type="RefSeq" id="WP_250873904.1">
    <property type="nucleotide sequence ID" value="NZ_JALXFV010000005.1"/>
</dbReference>
<evidence type="ECO:0000313" key="8">
    <source>
        <dbReference type="EMBL" id="MFD1513943.1"/>
    </source>
</evidence>
<dbReference type="AlphaFoldDB" id="A0ABD6AWJ3"/>
<evidence type="ECO:0000256" key="5">
    <source>
        <dbReference type="SAM" id="MobiDB-lite"/>
    </source>
</evidence>
<feature type="compositionally biased region" description="Low complexity" evidence="5">
    <location>
        <begin position="401"/>
        <end position="416"/>
    </location>
</feature>
<reference evidence="8 9" key="1">
    <citation type="journal article" date="2019" name="Int. J. Syst. Evol. Microbiol.">
        <title>The Global Catalogue of Microorganisms (GCM) 10K type strain sequencing project: providing services to taxonomists for standard genome sequencing and annotation.</title>
        <authorList>
            <consortium name="The Broad Institute Genomics Platform"/>
            <consortium name="The Broad Institute Genome Sequencing Center for Infectious Disease"/>
            <person name="Wu L."/>
            <person name="Ma J."/>
        </authorList>
    </citation>
    <scope>NUCLEOTIDE SEQUENCE [LARGE SCALE GENOMIC DNA]</scope>
    <source>
        <strain evidence="8 9">CGMCC 1.12563</strain>
    </source>
</reference>
<dbReference type="PANTHER" id="PTHR37422">
    <property type="entry name" value="TEICHURONIC ACID BIOSYNTHESIS PROTEIN TUAE"/>
    <property type="match status" value="1"/>
</dbReference>
<keyword evidence="9" id="KW-1185">Reference proteome</keyword>
<feature type="transmembrane region" description="Helical" evidence="6">
    <location>
        <begin position="525"/>
        <end position="543"/>
    </location>
</feature>
<evidence type="ECO:0000256" key="1">
    <source>
        <dbReference type="ARBA" id="ARBA00004141"/>
    </source>
</evidence>
<evidence type="ECO:0000256" key="4">
    <source>
        <dbReference type="ARBA" id="ARBA00023136"/>
    </source>
</evidence>
<feature type="transmembrane region" description="Helical" evidence="6">
    <location>
        <begin position="77"/>
        <end position="96"/>
    </location>
</feature>
<feature type="compositionally biased region" description="Low complexity" evidence="5">
    <location>
        <begin position="371"/>
        <end position="389"/>
    </location>
</feature>
<gene>
    <name evidence="8" type="ORF">ACFSBT_11700</name>
</gene>
<feature type="transmembrane region" description="Helical" evidence="6">
    <location>
        <begin position="488"/>
        <end position="513"/>
    </location>
</feature>
<feature type="transmembrane region" description="Helical" evidence="6">
    <location>
        <begin position="102"/>
        <end position="125"/>
    </location>
</feature>
<proteinExistence type="predicted"/>
<dbReference type="InterPro" id="IPR007016">
    <property type="entry name" value="O-antigen_ligase-rel_domated"/>
</dbReference>
<feature type="transmembrane region" description="Helical" evidence="6">
    <location>
        <begin position="162"/>
        <end position="183"/>
    </location>
</feature>
<evidence type="ECO:0000256" key="3">
    <source>
        <dbReference type="ARBA" id="ARBA00022989"/>
    </source>
</evidence>
<name>A0ABD6AWJ3_9EURY</name>
<evidence type="ECO:0000259" key="7">
    <source>
        <dbReference type="Pfam" id="PF04932"/>
    </source>
</evidence>
<feature type="transmembrane region" description="Helical" evidence="6">
    <location>
        <begin position="56"/>
        <end position="72"/>
    </location>
</feature>
<feature type="transmembrane region" description="Helical" evidence="6">
    <location>
        <begin position="195"/>
        <end position="213"/>
    </location>
</feature>
<keyword evidence="2 6" id="KW-0812">Transmembrane</keyword>
<feature type="transmembrane region" description="Helical" evidence="6">
    <location>
        <begin position="304"/>
        <end position="321"/>
    </location>
</feature>
<dbReference type="GO" id="GO:0016020">
    <property type="term" value="C:membrane"/>
    <property type="evidence" value="ECO:0007669"/>
    <property type="project" value="UniProtKB-SubCell"/>
</dbReference>
<dbReference type="GO" id="GO:0016874">
    <property type="term" value="F:ligase activity"/>
    <property type="evidence" value="ECO:0007669"/>
    <property type="project" value="UniProtKB-KW"/>
</dbReference>
<feature type="transmembrane region" description="Helical" evidence="6">
    <location>
        <begin position="21"/>
        <end position="44"/>
    </location>
</feature>
<feature type="domain" description="O-antigen ligase-related" evidence="7">
    <location>
        <begin position="302"/>
        <end position="505"/>
    </location>
</feature>
<feature type="region of interest" description="Disordered" evidence="5">
    <location>
        <begin position="361"/>
        <end position="431"/>
    </location>
</feature>
<dbReference type="Pfam" id="PF04932">
    <property type="entry name" value="Wzy_C"/>
    <property type="match status" value="1"/>
</dbReference>
<keyword evidence="3 6" id="KW-1133">Transmembrane helix</keyword>
<evidence type="ECO:0000256" key="2">
    <source>
        <dbReference type="ARBA" id="ARBA00022692"/>
    </source>
</evidence>
<feature type="transmembrane region" description="Helical" evidence="6">
    <location>
        <begin position="280"/>
        <end position="298"/>
    </location>
</feature>
<feature type="transmembrane region" description="Helical" evidence="6">
    <location>
        <begin position="251"/>
        <end position="273"/>
    </location>
</feature>
<protein>
    <submittedName>
        <fullName evidence="8">O-antigen ligase family protein</fullName>
    </submittedName>
</protein>
<dbReference type="InterPro" id="IPR051533">
    <property type="entry name" value="WaaL-like"/>
</dbReference>
<evidence type="ECO:0000256" key="6">
    <source>
        <dbReference type="SAM" id="Phobius"/>
    </source>
</evidence>
<keyword evidence="4 6" id="KW-0472">Membrane</keyword>
<feature type="transmembrane region" description="Helical" evidence="6">
    <location>
        <begin position="333"/>
        <end position="352"/>
    </location>
</feature>
<organism evidence="8 9">
    <name type="scientific">Halomarina rubra</name>
    <dbReference type="NCBI Taxonomy" id="2071873"/>
    <lineage>
        <taxon>Archaea</taxon>
        <taxon>Methanobacteriati</taxon>
        <taxon>Methanobacteriota</taxon>
        <taxon>Stenosarchaea group</taxon>
        <taxon>Halobacteria</taxon>
        <taxon>Halobacteriales</taxon>
        <taxon>Natronomonadaceae</taxon>
        <taxon>Halomarina</taxon>
    </lineage>
</organism>
<dbReference type="EMBL" id="JBHUDC010000005">
    <property type="protein sequence ID" value="MFD1513943.1"/>
    <property type="molecule type" value="Genomic_DNA"/>
</dbReference>
<comment type="caution">
    <text evidence="8">The sequence shown here is derived from an EMBL/GenBank/DDBJ whole genome shotgun (WGS) entry which is preliminary data.</text>
</comment>
<dbReference type="Proteomes" id="UP001597187">
    <property type="component" value="Unassembled WGS sequence"/>
</dbReference>
<feature type="transmembrane region" description="Helical" evidence="6">
    <location>
        <begin position="137"/>
        <end position="156"/>
    </location>
</feature>